<dbReference type="EMBL" id="KV784358">
    <property type="protein sequence ID" value="OEU17006.1"/>
    <property type="molecule type" value="Genomic_DNA"/>
</dbReference>
<reference evidence="2 3" key="1">
    <citation type="submission" date="2016-09" db="EMBL/GenBank/DDBJ databases">
        <title>Extensive genetic diversity and differential bi-allelic expression allows diatom success in the polar Southern Ocean.</title>
        <authorList>
            <consortium name="DOE Joint Genome Institute"/>
            <person name="Mock T."/>
            <person name="Otillar R.P."/>
            <person name="Strauss J."/>
            <person name="Dupont C."/>
            <person name="Frickenhaus S."/>
            <person name="Maumus F."/>
            <person name="Mcmullan M."/>
            <person name="Sanges R."/>
            <person name="Schmutz J."/>
            <person name="Toseland A."/>
            <person name="Valas R."/>
            <person name="Veluchamy A."/>
            <person name="Ward B.J."/>
            <person name="Allen A."/>
            <person name="Barry K."/>
            <person name="Falciatore A."/>
            <person name="Ferrante M."/>
            <person name="Fortunato A.E."/>
            <person name="Gloeckner G."/>
            <person name="Gruber A."/>
            <person name="Hipkin R."/>
            <person name="Janech M."/>
            <person name="Kroth P."/>
            <person name="Leese F."/>
            <person name="Lindquist E."/>
            <person name="Lyon B.R."/>
            <person name="Martin J."/>
            <person name="Mayer C."/>
            <person name="Parker M."/>
            <person name="Quesneville H."/>
            <person name="Raymond J."/>
            <person name="Uhlig C."/>
            <person name="Valentin K.U."/>
            <person name="Worden A.Z."/>
            <person name="Armbrust E.V."/>
            <person name="Bowler C."/>
            <person name="Green B."/>
            <person name="Moulton V."/>
            <person name="Van Oosterhout C."/>
            <person name="Grigoriev I."/>
        </authorList>
    </citation>
    <scope>NUCLEOTIDE SEQUENCE [LARGE SCALE GENOMIC DNA]</scope>
    <source>
        <strain evidence="2 3">CCMP1102</strain>
    </source>
</reference>
<accession>A0A1E7FFT2</accession>
<feature type="compositionally biased region" description="Low complexity" evidence="1">
    <location>
        <begin position="402"/>
        <end position="411"/>
    </location>
</feature>
<dbReference type="AlphaFoldDB" id="A0A1E7FFT2"/>
<protein>
    <submittedName>
        <fullName evidence="2">Uncharacterized protein</fullName>
    </submittedName>
</protein>
<keyword evidence="3" id="KW-1185">Reference proteome</keyword>
<feature type="region of interest" description="Disordered" evidence="1">
    <location>
        <begin position="361"/>
        <end position="415"/>
    </location>
</feature>
<evidence type="ECO:0000313" key="2">
    <source>
        <dbReference type="EMBL" id="OEU17006.1"/>
    </source>
</evidence>
<evidence type="ECO:0000256" key="1">
    <source>
        <dbReference type="SAM" id="MobiDB-lite"/>
    </source>
</evidence>
<dbReference type="KEGG" id="fcy:FRACYDRAFT_239605"/>
<dbReference type="Proteomes" id="UP000095751">
    <property type="component" value="Unassembled WGS sequence"/>
</dbReference>
<evidence type="ECO:0000313" key="3">
    <source>
        <dbReference type="Proteomes" id="UP000095751"/>
    </source>
</evidence>
<feature type="compositionally biased region" description="Polar residues" evidence="1">
    <location>
        <begin position="361"/>
        <end position="385"/>
    </location>
</feature>
<gene>
    <name evidence="2" type="ORF">FRACYDRAFT_239605</name>
</gene>
<name>A0A1E7FFT2_9STRA</name>
<proteinExistence type="predicted"/>
<dbReference type="InParanoid" id="A0A1E7FFT2"/>
<sequence length="430" mass="48907">MPSYDIGLKVCVQECNGGKNNNGNQDWVNRFIDHSRQHHGGDFFVEGASDRVLGEKKLPDADYHIVARDCHTNECKILATTERKTPEDLDRSLAAESKKHVGHTRCEIQCYVHYNNGVQFKFFLLEGDERHIVKNCKVPWRSGKRACEDIKTFRTSLSAGRYYFNMTGNHKITVVQTQDKDRTVLYLFDIMQRFKNLPENELAKLVQDAPTSQQVKENATNAVKSAAFIQYENELAKLVQSALTSQQVKANATNAVKSAAFRQYLNSKKCKGLEVAMVKMKILYPDFICPKFAYYENFENKHLDHLRCTNIDKQMHQPRFYPDQPDDFLRVLINNGIGSASTRSTAAAVINYHEYKPAARSSSTAVSISHQPKSVQRSNFRNASGPSVAAAVTPESSRKRSSYSSQQMVHQSQHHIRNQCHRVIIDLTLE</sequence>
<organism evidence="2 3">
    <name type="scientific">Fragilariopsis cylindrus CCMP1102</name>
    <dbReference type="NCBI Taxonomy" id="635003"/>
    <lineage>
        <taxon>Eukaryota</taxon>
        <taxon>Sar</taxon>
        <taxon>Stramenopiles</taxon>
        <taxon>Ochrophyta</taxon>
        <taxon>Bacillariophyta</taxon>
        <taxon>Bacillariophyceae</taxon>
        <taxon>Bacillariophycidae</taxon>
        <taxon>Bacillariales</taxon>
        <taxon>Bacillariaceae</taxon>
        <taxon>Fragilariopsis</taxon>
    </lineage>
</organism>